<protein>
    <submittedName>
        <fullName evidence="4">Uncharacterized protein</fullName>
    </submittedName>
</protein>
<keyword evidence="2" id="KW-0472">Membrane</keyword>
<evidence type="ECO:0000313" key="4">
    <source>
        <dbReference type="WBParaSite" id="MhA1_Contig1131.frz3.gene3"/>
    </source>
</evidence>
<proteinExistence type="predicted"/>
<dbReference type="AlphaFoldDB" id="A0A1I8B0H3"/>
<evidence type="ECO:0000256" key="1">
    <source>
        <dbReference type="SAM" id="MobiDB-lite"/>
    </source>
</evidence>
<keyword evidence="3" id="KW-1185">Reference proteome</keyword>
<reference evidence="4" key="1">
    <citation type="submission" date="2016-11" db="UniProtKB">
        <authorList>
            <consortium name="WormBaseParasite"/>
        </authorList>
    </citation>
    <scope>IDENTIFICATION</scope>
</reference>
<keyword evidence="2" id="KW-0812">Transmembrane</keyword>
<dbReference type="WBParaSite" id="MhA1_Contig1131.frz3.gene3">
    <property type="protein sequence ID" value="MhA1_Contig1131.frz3.gene3"/>
    <property type="gene ID" value="MhA1_Contig1131.frz3.gene3"/>
</dbReference>
<feature type="region of interest" description="Disordered" evidence="1">
    <location>
        <begin position="166"/>
        <end position="199"/>
    </location>
</feature>
<feature type="transmembrane region" description="Helical" evidence="2">
    <location>
        <begin position="74"/>
        <end position="96"/>
    </location>
</feature>
<name>A0A1I8B0H3_MELHA</name>
<feature type="compositionally biased region" description="Basic and acidic residues" evidence="1">
    <location>
        <begin position="190"/>
        <end position="199"/>
    </location>
</feature>
<evidence type="ECO:0000313" key="3">
    <source>
        <dbReference type="Proteomes" id="UP000095281"/>
    </source>
</evidence>
<feature type="compositionally biased region" description="Polar residues" evidence="1">
    <location>
        <begin position="166"/>
        <end position="188"/>
    </location>
</feature>
<evidence type="ECO:0000256" key="2">
    <source>
        <dbReference type="SAM" id="Phobius"/>
    </source>
</evidence>
<organism evidence="3 4">
    <name type="scientific">Meloidogyne hapla</name>
    <name type="common">Root-knot nematode worm</name>
    <dbReference type="NCBI Taxonomy" id="6305"/>
    <lineage>
        <taxon>Eukaryota</taxon>
        <taxon>Metazoa</taxon>
        <taxon>Ecdysozoa</taxon>
        <taxon>Nematoda</taxon>
        <taxon>Chromadorea</taxon>
        <taxon>Rhabditida</taxon>
        <taxon>Tylenchina</taxon>
        <taxon>Tylenchomorpha</taxon>
        <taxon>Tylenchoidea</taxon>
        <taxon>Meloidogynidae</taxon>
        <taxon>Meloidogyninae</taxon>
        <taxon>Meloidogyne</taxon>
    </lineage>
</organism>
<dbReference type="Proteomes" id="UP000095281">
    <property type="component" value="Unplaced"/>
</dbReference>
<accession>A0A1I8B0H3</accession>
<sequence length="199" mass="22363">MPQKPSFPTKTTKYLTTPNVISTTKQILSSVNTKQNSITNFLDKTTETSSIDETTNADDFESILKEFIFSELGIAFMAIIACLIFVVIFLIIWRCCCIKKRKRKKVNNAVSAVQSSTIKAKQKLQKTQPSADIHKNKNICSNNIVDDNYFDFPLTHYPSLPSSLLTNSGRASVGASTNKKSMLRQSLNKRSKEDRRSTL</sequence>
<keyword evidence="2" id="KW-1133">Transmembrane helix</keyword>